<dbReference type="PROSITE" id="PS00678">
    <property type="entry name" value="WD_REPEATS_1"/>
    <property type="match status" value="2"/>
</dbReference>
<dbReference type="GO" id="GO:0034511">
    <property type="term" value="F:U3 snoRNA binding"/>
    <property type="evidence" value="ECO:0007669"/>
    <property type="project" value="TreeGrafter"/>
</dbReference>
<comment type="subcellular location">
    <subcellularLocation>
        <location evidence="1">Nucleus</location>
        <location evidence="1">Nucleolus</location>
    </subcellularLocation>
</comment>
<dbReference type="GO" id="GO:0000472">
    <property type="term" value="P:endonucleolytic cleavage to generate mature 5'-end of SSU-rRNA from (SSU-rRNA, 5.8S rRNA, LSU-rRNA)"/>
    <property type="evidence" value="ECO:0007669"/>
    <property type="project" value="TreeGrafter"/>
</dbReference>
<gene>
    <name evidence="8" type="ORF">GOMPHAMPRED_000995</name>
</gene>
<dbReference type="PRINTS" id="PR00320">
    <property type="entry name" value="GPROTEINBRPT"/>
</dbReference>
<dbReference type="SMART" id="SM00320">
    <property type="entry name" value="WD40"/>
    <property type="match status" value="13"/>
</dbReference>
<feature type="repeat" description="WD" evidence="6">
    <location>
        <begin position="515"/>
        <end position="556"/>
    </location>
</feature>
<feature type="repeat" description="WD" evidence="6">
    <location>
        <begin position="199"/>
        <end position="221"/>
    </location>
</feature>
<dbReference type="InterPro" id="IPR019775">
    <property type="entry name" value="WD40_repeat_CS"/>
</dbReference>
<dbReference type="Pfam" id="PF08625">
    <property type="entry name" value="Utp13"/>
    <property type="match status" value="1"/>
</dbReference>
<name>A0A8H3F6B7_9LECA</name>
<evidence type="ECO:0000259" key="7">
    <source>
        <dbReference type="Pfam" id="PF08625"/>
    </source>
</evidence>
<dbReference type="GO" id="GO:0000480">
    <property type="term" value="P:endonucleolytic cleavage in 5'-ETS of tricistronic rRNA transcript (SSU-rRNA, 5.8S rRNA, LSU-rRNA)"/>
    <property type="evidence" value="ECO:0007669"/>
    <property type="project" value="TreeGrafter"/>
</dbReference>
<dbReference type="GO" id="GO:0030686">
    <property type="term" value="C:90S preribosome"/>
    <property type="evidence" value="ECO:0007669"/>
    <property type="project" value="TreeGrafter"/>
</dbReference>
<dbReference type="Proteomes" id="UP000664169">
    <property type="component" value="Unassembled WGS sequence"/>
</dbReference>
<sequence length="901" mass="97533">MAARPVSNITYEPQKVIQPIYTGGDVSLDSKGQILASCLGEDAILASLITGEILCRIEGDGEVLTTLRITPSASHLVVCSRSLSMRILSLSPQENSNQIQATLLRTFKPHTTPVVTATVDASSTLLATGSADGVVKVWDIRGSYATHTFRGHSGLISALHFFDLPAELLGTAKAKKGSSHMNGAANGQEVNSASFSLRLASGGEDGKIRIWDLVRRKAVASLDSHVSVVRAISFSTEYATLLSASRDKTLMTWDPKAWKVKRTIPVLETIESAGFIGNSTYVFSGGEHGILRIWDTETGREITKEQTVRPESEGIVQAVEISNAHSILTVHVDNSLKFYSTEESQDFELLMPERQISGTYDEVIDMACVGQDKNMMALATNSESIRLISVDFAQEHAAPYFGADLGQLEGHTDIVICLDVDWSGCWIVTGAKDNTARLWMLDTSTNSFTCHTIFTGHAESLGAVALPKEAPSAGSVVSTQNPPAFLLTGSQDKTVKRWNIAAQSLLKGARALYTKKAHDKDINAIAINYNSTLFASASQDRTVKVWSVDEGEVQGVLRGHKRGVWSVQFAPQDTPSISGDSGAASSGRGLILTGSGDKTVKMWSLSDYACVRTFEGHTNTILKVIWLPQRQEEETDDSNGSQTHYALAASAASDGLVKIWDGATGECAATLDNHTDRVWSLAISPTSNHMVSGGADGVITFWKDTTQATAAASAAETTARVEQEQDLNNHIHSGNYREAITLALELNHPARLLSLFSSVIKTHPPEPSSLSGLLAVDHVLVSLSDDHLYTLLLHIRDWNTNAKTAHVAQRLLWVIMQTYPASRLVALRKQGRGIAQVIEAMRVYTERHFKRCEELIEESYLVDFVVRGMEEAGFVEGDVAMEGGKYEGMNGGGGGDVVMVE</sequence>
<feature type="repeat" description="WD" evidence="6">
    <location>
        <begin position="671"/>
        <end position="712"/>
    </location>
</feature>
<dbReference type="SUPFAM" id="SSF50978">
    <property type="entry name" value="WD40 repeat-like"/>
    <property type="match status" value="2"/>
</dbReference>
<dbReference type="PROSITE" id="PS50294">
    <property type="entry name" value="WD_REPEATS_REGION"/>
    <property type="match status" value="5"/>
</dbReference>
<feature type="domain" description="U3 small nucleolar RNA-associated protein 13 C-terminal" evidence="7">
    <location>
        <begin position="724"/>
        <end position="869"/>
    </location>
</feature>
<feature type="repeat" description="WD" evidence="6">
    <location>
        <begin position="270"/>
        <end position="304"/>
    </location>
</feature>
<reference evidence="8" key="1">
    <citation type="submission" date="2021-03" db="EMBL/GenBank/DDBJ databases">
        <authorList>
            <person name="Tagirdzhanova G."/>
        </authorList>
    </citation>
    <scope>NUCLEOTIDE SEQUENCE</scope>
</reference>
<dbReference type="GO" id="GO:0032040">
    <property type="term" value="C:small-subunit processome"/>
    <property type="evidence" value="ECO:0007669"/>
    <property type="project" value="InterPro"/>
</dbReference>
<accession>A0A8H3F6B7</accession>
<dbReference type="Pfam" id="PF00400">
    <property type="entry name" value="WD40"/>
    <property type="match status" value="8"/>
</dbReference>
<comment type="caution">
    <text evidence="8">The sequence shown here is derived from an EMBL/GenBank/DDBJ whole genome shotgun (WGS) entry which is preliminary data.</text>
</comment>
<dbReference type="Gene3D" id="2.130.10.10">
    <property type="entry name" value="YVTN repeat-like/Quinoprotein amine dehydrogenase"/>
    <property type="match status" value="5"/>
</dbReference>
<dbReference type="CDD" id="cd00200">
    <property type="entry name" value="WD40"/>
    <property type="match status" value="2"/>
</dbReference>
<evidence type="ECO:0000256" key="6">
    <source>
        <dbReference type="PROSITE-ProRule" id="PRU00221"/>
    </source>
</evidence>
<dbReference type="PANTHER" id="PTHR19854:SF15">
    <property type="entry name" value="TRANSDUCIN BETA-LIKE PROTEIN 3"/>
    <property type="match status" value="1"/>
</dbReference>
<keyword evidence="3" id="KW-0677">Repeat</keyword>
<dbReference type="InterPro" id="IPR001680">
    <property type="entry name" value="WD40_rpt"/>
</dbReference>
<organism evidence="8 9">
    <name type="scientific">Gomphillus americanus</name>
    <dbReference type="NCBI Taxonomy" id="1940652"/>
    <lineage>
        <taxon>Eukaryota</taxon>
        <taxon>Fungi</taxon>
        <taxon>Dikarya</taxon>
        <taxon>Ascomycota</taxon>
        <taxon>Pezizomycotina</taxon>
        <taxon>Lecanoromycetes</taxon>
        <taxon>OSLEUM clade</taxon>
        <taxon>Ostropomycetidae</taxon>
        <taxon>Ostropales</taxon>
        <taxon>Graphidaceae</taxon>
        <taxon>Gomphilloideae</taxon>
        <taxon>Gomphillus</taxon>
    </lineage>
</organism>
<dbReference type="InterPro" id="IPR013934">
    <property type="entry name" value="Utp13_C"/>
</dbReference>
<feature type="repeat" description="WD" evidence="6">
    <location>
        <begin position="408"/>
        <end position="449"/>
    </location>
</feature>
<evidence type="ECO:0000313" key="8">
    <source>
        <dbReference type="EMBL" id="CAF9916408.1"/>
    </source>
</evidence>
<keyword evidence="9" id="KW-1185">Reference proteome</keyword>
<dbReference type="AlphaFoldDB" id="A0A8H3F6B7"/>
<feature type="repeat" description="WD" evidence="6">
    <location>
        <begin position="590"/>
        <end position="613"/>
    </location>
</feature>
<evidence type="ECO:0000256" key="4">
    <source>
        <dbReference type="ARBA" id="ARBA00023242"/>
    </source>
</evidence>
<evidence type="ECO:0000256" key="2">
    <source>
        <dbReference type="ARBA" id="ARBA00022574"/>
    </source>
</evidence>
<dbReference type="EMBL" id="CAJPDQ010000011">
    <property type="protein sequence ID" value="CAF9916408.1"/>
    <property type="molecule type" value="Genomic_DNA"/>
</dbReference>
<evidence type="ECO:0000256" key="5">
    <source>
        <dbReference type="ARBA" id="ARBA00037338"/>
    </source>
</evidence>
<feature type="repeat" description="WD" evidence="6">
    <location>
        <begin position="107"/>
        <end position="148"/>
    </location>
</feature>
<evidence type="ECO:0000256" key="1">
    <source>
        <dbReference type="ARBA" id="ARBA00004604"/>
    </source>
</evidence>
<dbReference type="PROSITE" id="PS50082">
    <property type="entry name" value="WD_REPEATS_2"/>
    <property type="match status" value="8"/>
</dbReference>
<dbReference type="InterPro" id="IPR015943">
    <property type="entry name" value="WD40/YVTN_repeat-like_dom_sf"/>
</dbReference>
<dbReference type="FunFam" id="2.130.10.10:FF:001009">
    <property type="entry name" value="Small nucleolar ribonucleoprotein complex subunit, putative"/>
    <property type="match status" value="1"/>
</dbReference>
<dbReference type="OrthoDB" id="5414888at2759"/>
<dbReference type="PANTHER" id="PTHR19854">
    <property type="entry name" value="TRANSDUCIN BETA-LIKE 3"/>
    <property type="match status" value="1"/>
</dbReference>
<dbReference type="InterPro" id="IPR036322">
    <property type="entry name" value="WD40_repeat_dom_sf"/>
</dbReference>
<keyword evidence="4" id="KW-0539">Nucleus</keyword>
<comment type="function">
    <text evidence="5">Component of the ASTRA complex involved in chromatin remodeling.</text>
</comment>
<evidence type="ECO:0000256" key="3">
    <source>
        <dbReference type="ARBA" id="ARBA00022737"/>
    </source>
</evidence>
<proteinExistence type="predicted"/>
<evidence type="ECO:0000313" key="9">
    <source>
        <dbReference type="Proteomes" id="UP000664169"/>
    </source>
</evidence>
<keyword evidence="2 6" id="KW-0853">WD repeat</keyword>
<protein>
    <recommendedName>
        <fullName evidence="7">U3 small nucleolar RNA-associated protein 13 C-terminal domain-containing protein</fullName>
    </recommendedName>
</protein>
<dbReference type="InterPro" id="IPR020472">
    <property type="entry name" value="WD40_PAC1"/>
</dbReference>
<feature type="repeat" description="WD" evidence="6">
    <location>
        <begin position="222"/>
        <end position="254"/>
    </location>
</feature>